<dbReference type="EMBL" id="PDZR01000008">
    <property type="protein sequence ID" value="PNG26220.1"/>
    <property type="molecule type" value="Genomic_DNA"/>
</dbReference>
<evidence type="ECO:0000256" key="1">
    <source>
        <dbReference type="SAM" id="Phobius"/>
    </source>
</evidence>
<evidence type="ECO:0000313" key="3">
    <source>
        <dbReference type="Proteomes" id="UP000236286"/>
    </source>
</evidence>
<dbReference type="AlphaFoldDB" id="A0A2J7THG8"/>
<keyword evidence="1" id="KW-1133">Transmembrane helix</keyword>
<name>A0A2J7THG8_METSI</name>
<protein>
    <submittedName>
        <fullName evidence="2">Uncharacterized protein</fullName>
    </submittedName>
</protein>
<dbReference type="Proteomes" id="UP000236286">
    <property type="component" value="Unassembled WGS sequence"/>
</dbReference>
<keyword evidence="1" id="KW-0812">Transmembrane</keyword>
<accession>A0A2J7THG8</accession>
<keyword evidence="1" id="KW-0472">Membrane</keyword>
<sequence>MLAIPKIAFERTIQALALLTFLGAVVLLPVLIVAGIYQGAKELPGAIARIVTGVEELPGSIAGAIGSTMTLERQEAQVAACAPCYYALVAILNAVRPGDEQITPLDAAFEARQAAEAKAAEVDRRYAEYHAARPVREYKMLDLIERDYEKSFAASQVSDPSQNSFAAELERRKFLAEIAEQKHSAMSRMQLQPAAAAAPKTR</sequence>
<proteinExistence type="predicted"/>
<reference evidence="2 3" key="1">
    <citation type="submission" date="2017-10" db="EMBL/GenBank/DDBJ databases">
        <title>Genome announcement of Methylocella silvestris TVC from permafrost.</title>
        <authorList>
            <person name="Wang J."/>
            <person name="Geng K."/>
            <person name="Ul-Haque F."/>
            <person name="Crombie A.T."/>
            <person name="Street L.E."/>
            <person name="Wookey P.A."/>
            <person name="Murrell J.C."/>
            <person name="Pratscher J."/>
        </authorList>
    </citation>
    <scope>NUCLEOTIDE SEQUENCE [LARGE SCALE GENOMIC DNA]</scope>
    <source>
        <strain evidence="2 3">TVC</strain>
    </source>
</reference>
<feature type="transmembrane region" description="Helical" evidence="1">
    <location>
        <begin position="12"/>
        <end position="37"/>
    </location>
</feature>
<organism evidence="2 3">
    <name type="scientific">Methylocella silvestris</name>
    <dbReference type="NCBI Taxonomy" id="199596"/>
    <lineage>
        <taxon>Bacteria</taxon>
        <taxon>Pseudomonadati</taxon>
        <taxon>Pseudomonadota</taxon>
        <taxon>Alphaproteobacteria</taxon>
        <taxon>Hyphomicrobiales</taxon>
        <taxon>Beijerinckiaceae</taxon>
        <taxon>Methylocella</taxon>
    </lineage>
</organism>
<evidence type="ECO:0000313" key="2">
    <source>
        <dbReference type="EMBL" id="PNG26220.1"/>
    </source>
</evidence>
<gene>
    <name evidence="2" type="ORF">CR492_08830</name>
</gene>
<comment type="caution">
    <text evidence="2">The sequence shown here is derived from an EMBL/GenBank/DDBJ whole genome shotgun (WGS) entry which is preliminary data.</text>
</comment>